<keyword evidence="4" id="KW-1185">Reference proteome</keyword>
<dbReference type="PANTHER" id="PTHR31625">
    <property type="match status" value="1"/>
</dbReference>
<proteinExistence type="predicted"/>
<keyword evidence="1" id="KW-0808">Transferase</keyword>
<dbReference type="InterPro" id="IPR023213">
    <property type="entry name" value="CAT-like_dom_sf"/>
</dbReference>
<evidence type="ECO:0000313" key="4">
    <source>
        <dbReference type="Proteomes" id="UP001291926"/>
    </source>
</evidence>
<keyword evidence="2" id="KW-0012">Acyltransferase</keyword>
<evidence type="ECO:0000313" key="3">
    <source>
        <dbReference type="EMBL" id="KAK4484420.1"/>
    </source>
</evidence>
<dbReference type="InterPro" id="IPR051504">
    <property type="entry name" value="Plant_metabolite_acyltrans"/>
</dbReference>
<sequence length="452" mass="51009">MAILLEKCQIQPSPETHQELSLPLIHFDIPFLKSDPTQRLLFFNFPCSKSHFLETIVPDLKKSLASTLSQFLPLAGKIILPSNSERPTIHYISGDSVPLKIVQCDKDFNYLTKNHQRVADEFYTCVPELPPVTRSFNSVSIPVTSLQITLFQEQGICIGLTNYHAICDECSIVNFLKSWALFNKSGLREKNLLPFYERATVQDPEGLDSMAWNLVKKSRPFPVEKNAQEIQAVPLNKVRSTFIITKPDVEKLKKYVLNKLPNCRHVSSFTVICAFIWTCLEISLAETGENVNENDPVYFPFAAECRVRLHPTPLPSTYFGNCVVFVTAKSEHGKLKGKEGFLIAAEAIGEAIRKTVYSEKGILNGSDWPVVFGRYKGNRVVSVAGSPRFDVYEVDFGWGMPNKYEFVHLDSDRSISLCKSRDFEGGFEIGLSRTKIEMDGFGVAFNRVLEMI</sequence>
<protein>
    <submittedName>
        <fullName evidence="3">Uncharacterized protein</fullName>
    </submittedName>
</protein>
<evidence type="ECO:0000256" key="1">
    <source>
        <dbReference type="ARBA" id="ARBA00022679"/>
    </source>
</evidence>
<dbReference type="Proteomes" id="UP001291926">
    <property type="component" value="Unassembled WGS sequence"/>
</dbReference>
<accession>A0ABR0D5W8</accession>
<name>A0ABR0D5W8_9LAMI</name>
<comment type="caution">
    <text evidence="3">The sequence shown here is derived from an EMBL/GenBank/DDBJ whole genome shotgun (WGS) entry which is preliminary data.</text>
</comment>
<gene>
    <name evidence="3" type="ORF">RD792_006999</name>
</gene>
<evidence type="ECO:0000256" key="2">
    <source>
        <dbReference type="ARBA" id="ARBA00023315"/>
    </source>
</evidence>
<organism evidence="3 4">
    <name type="scientific">Penstemon davidsonii</name>
    <dbReference type="NCBI Taxonomy" id="160366"/>
    <lineage>
        <taxon>Eukaryota</taxon>
        <taxon>Viridiplantae</taxon>
        <taxon>Streptophyta</taxon>
        <taxon>Embryophyta</taxon>
        <taxon>Tracheophyta</taxon>
        <taxon>Spermatophyta</taxon>
        <taxon>Magnoliopsida</taxon>
        <taxon>eudicotyledons</taxon>
        <taxon>Gunneridae</taxon>
        <taxon>Pentapetalae</taxon>
        <taxon>asterids</taxon>
        <taxon>lamiids</taxon>
        <taxon>Lamiales</taxon>
        <taxon>Plantaginaceae</taxon>
        <taxon>Cheloneae</taxon>
        <taxon>Penstemon</taxon>
    </lineage>
</organism>
<dbReference type="Pfam" id="PF02458">
    <property type="entry name" value="Transferase"/>
    <property type="match status" value="1"/>
</dbReference>
<dbReference type="EMBL" id="JAYDYQ010002533">
    <property type="protein sequence ID" value="KAK4484420.1"/>
    <property type="molecule type" value="Genomic_DNA"/>
</dbReference>
<dbReference type="Gene3D" id="3.30.559.10">
    <property type="entry name" value="Chloramphenicol acetyltransferase-like domain"/>
    <property type="match status" value="2"/>
</dbReference>
<reference evidence="3 4" key="1">
    <citation type="journal article" date="2023" name="bioRxiv">
        <title>Genome report: Whole genome sequence and annotation of Penstemon davidsonii.</title>
        <authorList>
            <person name="Ostevik K.L."/>
            <person name="Alabady M."/>
            <person name="Zhang M."/>
            <person name="Rausher M.D."/>
        </authorList>
    </citation>
    <scope>NUCLEOTIDE SEQUENCE [LARGE SCALE GENOMIC DNA]</scope>
    <source>
        <strain evidence="3">DNT005</strain>
        <tissue evidence="3">Whole leaf</tissue>
    </source>
</reference>